<feature type="transmembrane region" description="Helical" evidence="1">
    <location>
        <begin position="227"/>
        <end position="253"/>
    </location>
</feature>
<protein>
    <recommendedName>
        <fullName evidence="4">DUF3754 domain-containing protein</fullName>
    </recommendedName>
</protein>
<dbReference type="Pfam" id="PF12576">
    <property type="entry name" value="DUF3754"/>
    <property type="match status" value="1"/>
</dbReference>
<dbReference type="RefSeq" id="WP_155318223.1">
    <property type="nucleotide sequence ID" value="NZ_AP021874.1"/>
</dbReference>
<dbReference type="PANTHER" id="PTHR33645:SF11">
    <property type="entry name" value="AMINOPEPTIDASE (DUF3754)"/>
    <property type="match status" value="1"/>
</dbReference>
<keyword evidence="1" id="KW-1133">Transmembrane helix</keyword>
<evidence type="ECO:0000313" key="3">
    <source>
        <dbReference type="Proteomes" id="UP000427906"/>
    </source>
</evidence>
<dbReference type="AlphaFoldDB" id="A0A5K7YKL6"/>
<keyword evidence="1" id="KW-0812">Transmembrane</keyword>
<keyword evidence="1" id="KW-0472">Membrane</keyword>
<dbReference type="OrthoDB" id="445083at2"/>
<dbReference type="EMBL" id="AP021874">
    <property type="protein sequence ID" value="BBO70262.1"/>
    <property type="molecule type" value="Genomic_DNA"/>
</dbReference>
<dbReference type="PANTHER" id="PTHR33645">
    <property type="entry name" value="AMINOPEPTIDASE (DUF3754)"/>
    <property type="match status" value="1"/>
</dbReference>
<dbReference type="Proteomes" id="UP000427906">
    <property type="component" value="Chromosome"/>
</dbReference>
<accession>A0A5K7YKL6</accession>
<proteinExistence type="predicted"/>
<name>A0A5K7YKL6_9BACT</name>
<evidence type="ECO:0000313" key="2">
    <source>
        <dbReference type="EMBL" id="BBO70262.1"/>
    </source>
</evidence>
<evidence type="ECO:0008006" key="4">
    <source>
        <dbReference type="Google" id="ProtNLM"/>
    </source>
</evidence>
<reference evidence="2 3" key="1">
    <citation type="submission" date="2019-11" db="EMBL/GenBank/DDBJ databases">
        <title>Comparative genomics of hydrocarbon-degrading Desulfosarcina strains.</title>
        <authorList>
            <person name="Watanabe M."/>
            <person name="Kojima H."/>
            <person name="Fukui M."/>
        </authorList>
    </citation>
    <scope>NUCLEOTIDE SEQUENCE [LARGE SCALE GENOMIC DNA]</scope>
    <source>
        <strain evidence="2 3">PL12</strain>
    </source>
</reference>
<feature type="transmembrane region" description="Helical" evidence="1">
    <location>
        <begin position="273"/>
        <end position="291"/>
    </location>
</feature>
<evidence type="ECO:0000256" key="1">
    <source>
        <dbReference type="SAM" id="Phobius"/>
    </source>
</evidence>
<gene>
    <name evidence="2" type="ORF">DSCA_41920</name>
</gene>
<keyword evidence="3" id="KW-1185">Reference proteome</keyword>
<sequence>MAEHADRERFIPIGKVELVDRLAHSRMVPPNARQSFLLFAKILDSIFHFEFHEQTESLKENYRPFNPDSDTVTARRFSRQERKSHEDRLMATFKDVLNQANYQQITEADLAYAMSRESLFKINLLVDFEDFESQLVFGRGTRSRRIRRKKWLLKEETVEITVYERVALIIKYKDDSYFKARNRKDLNFNPGTMIVKLFKNIPKGDLEMLFPNAQVGMKLKDKLLMGGFALGGGVAVLLKAGAGLVAAASILWLMTRSVVSSGGAIPPMGPVEVSAMVGGVTALAAIGAFLFKQWNSYKNRKIKFMKMLGDNLYFKNLDNNAGVFYHIIADAEEEEFKEALLSYLFLMHADTEITASALDDAIEDWFSESYAAAIDFEIDDALKKLNRLNLCKQTGTDDAGSPLWRAVPLPEACERLDFIWDHFFQTYSPASG</sequence>
<organism evidence="2 3">
    <name type="scientific">Desulfosarcina alkanivorans</name>
    <dbReference type="NCBI Taxonomy" id="571177"/>
    <lineage>
        <taxon>Bacteria</taxon>
        <taxon>Pseudomonadati</taxon>
        <taxon>Thermodesulfobacteriota</taxon>
        <taxon>Desulfobacteria</taxon>
        <taxon>Desulfobacterales</taxon>
        <taxon>Desulfosarcinaceae</taxon>
        <taxon>Desulfosarcina</taxon>
    </lineage>
</organism>
<dbReference type="KEGG" id="dalk:DSCA_41920"/>
<dbReference type="InterPro" id="IPR022227">
    <property type="entry name" value="DUF3754"/>
</dbReference>